<dbReference type="AlphaFoldDB" id="A0A1M6BNR8"/>
<dbReference type="STRING" id="758803.SAMN05421803_101420"/>
<evidence type="ECO:0000259" key="3">
    <source>
        <dbReference type="Pfam" id="PF08541"/>
    </source>
</evidence>
<sequence>MLFTGLFVAGTGHRLAPPLRVEEAVARGLCASTAVWRTGIEAVRVSQGASGPEMAAEAARGALRMAGASRADLTLHASTYHQGHDMWAPASYVQRVALGAGSGPAFEVRQMSNGGMAALELAAGHLLADPARTTALVTTGDRFCPPGFDRWTTDPGTLYADGGTALVLSTRDGFARVLAAATVSDPGLEGMQRGRRPFGAAPLEHGSPVDVESARRAFVSEHGLDGVLERIDAGQDRVVDLVLEEAGLKLGDLDRFVLPHLGRARMRAHFFDRFGIAPQASTWEWGRGVGHLGAGDQCAGLHHLVTTGGLAPGQRCLLVGVGAGFTWSAAVVELLRTPAAGEER</sequence>
<dbReference type="PANTHER" id="PTHR34069">
    <property type="entry name" value="3-OXOACYL-[ACYL-CARRIER-PROTEIN] SYNTHASE 3"/>
    <property type="match status" value="1"/>
</dbReference>
<organism evidence="4 5">
    <name type="scientific">Nocardiopsis flavescens</name>
    <dbReference type="NCBI Taxonomy" id="758803"/>
    <lineage>
        <taxon>Bacteria</taxon>
        <taxon>Bacillati</taxon>
        <taxon>Actinomycetota</taxon>
        <taxon>Actinomycetes</taxon>
        <taxon>Streptosporangiales</taxon>
        <taxon>Nocardiopsidaceae</taxon>
        <taxon>Nocardiopsis</taxon>
    </lineage>
</organism>
<gene>
    <name evidence="4" type="ORF">SAMN05421803_101420</name>
</gene>
<protein>
    <submittedName>
        <fullName evidence="4">3-oxoacyl-[acyl-carrier-protein] synthase-3</fullName>
    </submittedName>
</protein>
<dbReference type="EMBL" id="FQZK01000001">
    <property type="protein sequence ID" value="SHI50307.1"/>
    <property type="molecule type" value="Genomic_DNA"/>
</dbReference>
<dbReference type="Gene3D" id="3.40.47.10">
    <property type="match status" value="2"/>
</dbReference>
<reference evidence="4 5" key="1">
    <citation type="submission" date="2016-11" db="EMBL/GenBank/DDBJ databases">
        <authorList>
            <person name="Jaros S."/>
            <person name="Januszkiewicz K."/>
            <person name="Wedrychowicz H."/>
        </authorList>
    </citation>
    <scope>NUCLEOTIDE SEQUENCE [LARGE SCALE GENOMIC DNA]</scope>
    <source>
        <strain evidence="4 5">CGMCC 4.5723</strain>
    </source>
</reference>
<keyword evidence="1" id="KW-0808">Transferase</keyword>
<evidence type="ECO:0000256" key="2">
    <source>
        <dbReference type="ARBA" id="ARBA00023315"/>
    </source>
</evidence>
<dbReference type="GO" id="GO:0044550">
    <property type="term" value="P:secondary metabolite biosynthetic process"/>
    <property type="evidence" value="ECO:0007669"/>
    <property type="project" value="TreeGrafter"/>
</dbReference>
<name>A0A1M6BNR8_9ACTN</name>
<dbReference type="RefSeq" id="WP_073374305.1">
    <property type="nucleotide sequence ID" value="NZ_FQZK01000001.1"/>
</dbReference>
<dbReference type="GO" id="GO:0016746">
    <property type="term" value="F:acyltransferase activity"/>
    <property type="evidence" value="ECO:0007669"/>
    <property type="project" value="UniProtKB-KW"/>
</dbReference>
<evidence type="ECO:0000256" key="1">
    <source>
        <dbReference type="ARBA" id="ARBA00022679"/>
    </source>
</evidence>
<dbReference type="Proteomes" id="UP000184452">
    <property type="component" value="Unassembled WGS sequence"/>
</dbReference>
<dbReference type="Pfam" id="PF08541">
    <property type="entry name" value="ACP_syn_III_C"/>
    <property type="match status" value="1"/>
</dbReference>
<dbReference type="OrthoDB" id="7055207at2"/>
<evidence type="ECO:0000313" key="5">
    <source>
        <dbReference type="Proteomes" id="UP000184452"/>
    </source>
</evidence>
<dbReference type="SUPFAM" id="SSF53901">
    <property type="entry name" value="Thiolase-like"/>
    <property type="match status" value="1"/>
</dbReference>
<feature type="domain" description="Beta-ketoacyl-[acyl-carrier-protein] synthase III C-terminal" evidence="3">
    <location>
        <begin position="243"/>
        <end position="333"/>
    </location>
</feature>
<dbReference type="InterPro" id="IPR013747">
    <property type="entry name" value="ACP_syn_III_C"/>
</dbReference>
<dbReference type="CDD" id="cd00827">
    <property type="entry name" value="init_cond_enzymes"/>
    <property type="match status" value="1"/>
</dbReference>
<keyword evidence="2" id="KW-0012">Acyltransferase</keyword>
<accession>A0A1M6BNR8</accession>
<keyword evidence="5" id="KW-1185">Reference proteome</keyword>
<proteinExistence type="predicted"/>
<dbReference type="PANTHER" id="PTHR34069:SF2">
    <property type="entry name" value="BETA-KETOACYL-[ACYL-CARRIER-PROTEIN] SYNTHASE III"/>
    <property type="match status" value="1"/>
</dbReference>
<dbReference type="InterPro" id="IPR016039">
    <property type="entry name" value="Thiolase-like"/>
</dbReference>
<evidence type="ECO:0000313" key="4">
    <source>
        <dbReference type="EMBL" id="SHI50307.1"/>
    </source>
</evidence>